<accession>A0A1V6CAQ9</accession>
<organism evidence="1">
    <name type="scientific">candidate division TA06 bacterium ADurb.Bin131</name>
    <dbReference type="NCBI Taxonomy" id="1852827"/>
    <lineage>
        <taxon>Bacteria</taxon>
        <taxon>Bacteria division TA06</taxon>
    </lineage>
</organism>
<evidence type="ECO:0000313" key="1">
    <source>
        <dbReference type="EMBL" id="OQB73991.1"/>
    </source>
</evidence>
<protein>
    <submittedName>
        <fullName evidence="1">Uncharacterized protein</fullName>
    </submittedName>
</protein>
<dbReference type="EMBL" id="MWDQ01000055">
    <property type="protein sequence ID" value="OQB73991.1"/>
    <property type="molecule type" value="Genomic_DNA"/>
</dbReference>
<reference evidence="1" key="1">
    <citation type="submission" date="2017-02" db="EMBL/GenBank/DDBJ databases">
        <title>Delving into the versatile metabolic prowess of the omnipresent phylum Bacteroidetes.</title>
        <authorList>
            <person name="Nobu M.K."/>
            <person name="Mei R."/>
            <person name="Narihiro T."/>
            <person name="Kuroda K."/>
            <person name="Liu W.-T."/>
        </authorList>
    </citation>
    <scope>NUCLEOTIDE SEQUENCE</scope>
    <source>
        <strain evidence="1">ADurb.Bin131</strain>
    </source>
</reference>
<proteinExistence type="predicted"/>
<dbReference type="AlphaFoldDB" id="A0A1V6CAQ9"/>
<comment type="caution">
    <text evidence="1">The sequence shown here is derived from an EMBL/GenBank/DDBJ whole genome shotgun (WGS) entry which is preliminary data.</text>
</comment>
<name>A0A1V6CAQ9_UNCT6</name>
<sequence length="461" mass="53416">MLAIIGGEGFYHCYMSGDVKNLDCPRCRKRCAEDVVADLTNTVFHAIRKVKADAELLAWPYSAHRWSKDPFQESLIEKLDPEIRIVAEIDKDHMYQKNGYIKKIWDYSIDFLGPSDRYLSISKTSKKRGMKLVCKTETSVSIELFGVPYIPCLQRWGKRMEIIKSQQPESIIYAYDIAGFTRSKTEELAYRLSWEPCSTPYKEIKKIAERDFGRVSGYSVIKAWNLFSKAMSHYPVLTFSYYTGPSFIGAGQPLMLVEKNMPEKLFGRLFYLAEADESGGGEKAIAKRPLYYSDVEMSKEEINDMDKVVNLWEKGVNILRLEYPEVIKPYKEEFKKELNLAIYILTVLRATANTNHFFSLRKKYFNLLKNPAKNSRREILKILKKMESIIERDLKNAKDAMKIVASDPRFDLSVRLDIDFPPTIEIIKAKIKYQKTEVKKQFLLAKASLMDTEQKQMDSQT</sequence>
<gene>
    <name evidence="1" type="ORF">BWX89_00710</name>
</gene>
<dbReference type="Proteomes" id="UP000485562">
    <property type="component" value="Unassembled WGS sequence"/>
</dbReference>